<dbReference type="EMBL" id="JABMCB010000177">
    <property type="protein sequence ID" value="NUU75800.1"/>
    <property type="molecule type" value="Genomic_DNA"/>
</dbReference>
<evidence type="ECO:0000256" key="1">
    <source>
        <dbReference type="SAM" id="Phobius"/>
    </source>
</evidence>
<keyword evidence="3" id="KW-1185">Reference proteome</keyword>
<evidence type="ECO:0000313" key="3">
    <source>
        <dbReference type="Proteomes" id="UP000526125"/>
    </source>
</evidence>
<protein>
    <submittedName>
        <fullName evidence="2">Uncharacterized protein</fullName>
    </submittedName>
</protein>
<organism evidence="2 3">
    <name type="scientific">Paenibacillus xylanilyticus</name>
    <dbReference type="NCBI Taxonomy" id="248903"/>
    <lineage>
        <taxon>Bacteria</taxon>
        <taxon>Bacillati</taxon>
        <taxon>Bacillota</taxon>
        <taxon>Bacilli</taxon>
        <taxon>Bacillales</taxon>
        <taxon>Paenibacillaceae</taxon>
        <taxon>Paenibacillus</taxon>
    </lineage>
</organism>
<accession>A0A7Y6BX80</accession>
<dbReference type="Proteomes" id="UP000526125">
    <property type="component" value="Unassembled WGS sequence"/>
</dbReference>
<feature type="transmembrane region" description="Helical" evidence="1">
    <location>
        <begin position="6"/>
        <end position="39"/>
    </location>
</feature>
<keyword evidence="1" id="KW-0472">Membrane</keyword>
<reference evidence="2 3" key="1">
    <citation type="submission" date="2020-05" db="EMBL/GenBank/DDBJ databases">
        <title>Genome Sequencing of Type Strains.</title>
        <authorList>
            <person name="Lemaire J.F."/>
            <person name="Inderbitzin P."/>
            <person name="Gregorio O.A."/>
            <person name="Collins S.B."/>
            <person name="Wespe N."/>
            <person name="Knight-Connoni V."/>
        </authorList>
    </citation>
    <scope>NUCLEOTIDE SEQUENCE [LARGE SCALE GENOMIC DNA]</scope>
    <source>
        <strain evidence="2 3">LMG 21957</strain>
    </source>
</reference>
<dbReference type="RefSeq" id="WP_175395565.1">
    <property type="nucleotide sequence ID" value="NZ_JABMCB010000177.1"/>
</dbReference>
<proteinExistence type="predicted"/>
<keyword evidence="1" id="KW-0812">Transmembrane</keyword>
<feature type="transmembrane region" description="Helical" evidence="1">
    <location>
        <begin position="51"/>
        <end position="69"/>
    </location>
</feature>
<dbReference type="AlphaFoldDB" id="A0A7Y6BX80"/>
<comment type="caution">
    <text evidence="2">The sequence shown here is derived from an EMBL/GenBank/DDBJ whole genome shotgun (WGS) entry which is preliminary data.</text>
</comment>
<name>A0A7Y6BX80_9BACL</name>
<sequence length="72" mass="8390">MNIDRVIGVIQIGVLLLLFTFKTNIAFLAASMIIVLIMIYQTYASPTKWNIRLFVALTSFLIFWNIYSWDWG</sequence>
<keyword evidence="1" id="KW-1133">Transmembrane helix</keyword>
<evidence type="ECO:0000313" key="2">
    <source>
        <dbReference type="EMBL" id="NUU75800.1"/>
    </source>
</evidence>
<gene>
    <name evidence="2" type="ORF">HP552_11225</name>
</gene>